<evidence type="ECO:0000313" key="4">
    <source>
        <dbReference type="Proteomes" id="UP000237105"/>
    </source>
</evidence>
<sequence length="309" mass="34756">SNLKAIPSLRNKKKKMAPSKSQYHVRSNSFPTRPHPFFQQCDEHLCQLGATDATSSSLISRKLSGLEDLHDSVEKLFQLPLTQQAFIQGRQEKWVDELVDGSLRILDMCSAAKDAVLHTKECAREVQSIMRRRRGAEVGLAGEITKYLASRKVVKKAIRKALENMKAAVKSASSSSNKDSAETMALISVLREVEAVTLAVFESLLCFVSGPKAQTKLSGWSLVSKLVYKKKVGCDEEQTDANEFVKVEEALQCLMCQETGKFENSSHIENVQNELQSLESCVQDFEERLERLFRRLIKTRVSLLNILNY</sequence>
<dbReference type="GO" id="GO:0048367">
    <property type="term" value="P:shoot system development"/>
    <property type="evidence" value="ECO:0007669"/>
    <property type="project" value="InterPro"/>
</dbReference>
<dbReference type="AlphaFoldDB" id="A0A2P5CYS8"/>
<protein>
    <submittedName>
        <fullName evidence="3">Uncharacterized protein</fullName>
    </submittedName>
</protein>
<dbReference type="STRING" id="3476.A0A2P5CYS8"/>
<reference evidence="4" key="1">
    <citation type="submission" date="2016-06" db="EMBL/GenBank/DDBJ databases">
        <title>Parallel loss of symbiosis genes in relatives of nitrogen-fixing non-legume Parasponia.</title>
        <authorList>
            <person name="Van Velzen R."/>
            <person name="Holmer R."/>
            <person name="Bu F."/>
            <person name="Rutten L."/>
            <person name="Van Zeijl A."/>
            <person name="Liu W."/>
            <person name="Santuari L."/>
            <person name="Cao Q."/>
            <person name="Sharma T."/>
            <person name="Shen D."/>
            <person name="Roswanjaya Y."/>
            <person name="Wardhani T."/>
            <person name="Kalhor M.S."/>
            <person name="Jansen J."/>
            <person name="Van den Hoogen J."/>
            <person name="Gungor B."/>
            <person name="Hartog M."/>
            <person name="Hontelez J."/>
            <person name="Verver J."/>
            <person name="Yang W.-C."/>
            <person name="Schijlen E."/>
            <person name="Repin R."/>
            <person name="Schilthuizen M."/>
            <person name="Schranz E."/>
            <person name="Heidstra R."/>
            <person name="Miyata K."/>
            <person name="Fedorova E."/>
            <person name="Kohlen W."/>
            <person name="Bisseling T."/>
            <person name="Smit S."/>
            <person name="Geurts R."/>
        </authorList>
    </citation>
    <scope>NUCLEOTIDE SEQUENCE [LARGE SCALE GENOMIC DNA]</scope>
    <source>
        <strain evidence="4">cv. WU1-14</strain>
    </source>
</reference>
<evidence type="ECO:0000256" key="1">
    <source>
        <dbReference type="SAM" id="Coils"/>
    </source>
</evidence>
<evidence type="ECO:0000313" key="3">
    <source>
        <dbReference type="EMBL" id="PON66198.1"/>
    </source>
</evidence>
<evidence type="ECO:0000256" key="2">
    <source>
        <dbReference type="SAM" id="MobiDB-lite"/>
    </source>
</evidence>
<feature type="coiled-coil region" evidence="1">
    <location>
        <begin position="268"/>
        <end position="295"/>
    </location>
</feature>
<feature type="region of interest" description="Disordered" evidence="2">
    <location>
        <begin position="1"/>
        <end position="26"/>
    </location>
</feature>
<keyword evidence="1" id="KW-0175">Coiled coil</keyword>
<dbReference type="Pfam" id="PF03087">
    <property type="entry name" value="BPS1"/>
    <property type="match status" value="1"/>
</dbReference>
<dbReference type="Proteomes" id="UP000237105">
    <property type="component" value="Unassembled WGS sequence"/>
</dbReference>
<dbReference type="PANTHER" id="PTHR33070:SF129">
    <property type="entry name" value="DUF241 DOMAIN PROTEIN"/>
    <property type="match status" value="1"/>
</dbReference>
<name>A0A2P5CYS8_PARAD</name>
<organism evidence="3 4">
    <name type="scientific">Parasponia andersonii</name>
    <name type="common">Sponia andersonii</name>
    <dbReference type="NCBI Taxonomy" id="3476"/>
    <lineage>
        <taxon>Eukaryota</taxon>
        <taxon>Viridiplantae</taxon>
        <taxon>Streptophyta</taxon>
        <taxon>Embryophyta</taxon>
        <taxon>Tracheophyta</taxon>
        <taxon>Spermatophyta</taxon>
        <taxon>Magnoliopsida</taxon>
        <taxon>eudicotyledons</taxon>
        <taxon>Gunneridae</taxon>
        <taxon>Pentapetalae</taxon>
        <taxon>rosids</taxon>
        <taxon>fabids</taxon>
        <taxon>Rosales</taxon>
        <taxon>Cannabaceae</taxon>
        <taxon>Parasponia</taxon>
    </lineage>
</organism>
<proteinExistence type="predicted"/>
<keyword evidence="4" id="KW-1185">Reference proteome</keyword>
<comment type="caution">
    <text evidence="3">The sequence shown here is derived from an EMBL/GenBank/DDBJ whole genome shotgun (WGS) entry which is preliminary data.</text>
</comment>
<dbReference type="OrthoDB" id="1701699at2759"/>
<dbReference type="InterPro" id="IPR004320">
    <property type="entry name" value="BPS1_pln"/>
</dbReference>
<dbReference type="GO" id="GO:0048364">
    <property type="term" value="P:root development"/>
    <property type="evidence" value="ECO:0007669"/>
    <property type="project" value="InterPro"/>
</dbReference>
<accession>A0A2P5CYS8</accession>
<gene>
    <name evidence="3" type="ORF">PanWU01x14_110640</name>
</gene>
<feature type="non-terminal residue" evidence="3">
    <location>
        <position position="1"/>
    </location>
</feature>
<dbReference type="PANTHER" id="PTHR33070">
    <property type="entry name" value="OS06G0725500 PROTEIN"/>
    <property type="match status" value="1"/>
</dbReference>
<dbReference type="EMBL" id="JXTB01000081">
    <property type="protein sequence ID" value="PON66198.1"/>
    <property type="molecule type" value="Genomic_DNA"/>
</dbReference>